<dbReference type="AlphaFoldDB" id="A0AA40FCI7"/>
<gene>
    <name evidence="2" type="ORF">K0M31_019031</name>
</gene>
<evidence type="ECO:0000256" key="1">
    <source>
        <dbReference type="SAM" id="MobiDB-lite"/>
    </source>
</evidence>
<name>A0AA40FCI7_9HYME</name>
<feature type="region of interest" description="Disordered" evidence="1">
    <location>
        <begin position="64"/>
        <end position="85"/>
    </location>
</feature>
<feature type="non-terminal residue" evidence="2">
    <location>
        <position position="1"/>
    </location>
</feature>
<comment type="caution">
    <text evidence="2">The sequence shown here is derived from an EMBL/GenBank/DDBJ whole genome shotgun (WGS) entry which is preliminary data.</text>
</comment>
<evidence type="ECO:0000313" key="3">
    <source>
        <dbReference type="Proteomes" id="UP001177670"/>
    </source>
</evidence>
<keyword evidence="3" id="KW-1185">Reference proteome</keyword>
<sequence>THVCHASNNSTIRGLQSCLVLVIKCPRSNRNPATNSTFLIKIFAWEMPVVRGVARVSGKLEYNGTAKGRGRQAGRQPPRVLCRSS</sequence>
<evidence type="ECO:0000313" key="2">
    <source>
        <dbReference type="EMBL" id="KAK1116468.1"/>
    </source>
</evidence>
<reference evidence="2" key="1">
    <citation type="submission" date="2021-10" db="EMBL/GenBank/DDBJ databases">
        <title>Melipona bicolor Genome sequencing and assembly.</title>
        <authorList>
            <person name="Araujo N.S."/>
            <person name="Arias M.C."/>
        </authorList>
    </citation>
    <scope>NUCLEOTIDE SEQUENCE</scope>
    <source>
        <strain evidence="2">USP_2M_L1-L4_2017</strain>
        <tissue evidence="2">Whole body</tissue>
    </source>
</reference>
<organism evidence="2 3">
    <name type="scientific">Melipona bicolor</name>
    <dbReference type="NCBI Taxonomy" id="60889"/>
    <lineage>
        <taxon>Eukaryota</taxon>
        <taxon>Metazoa</taxon>
        <taxon>Ecdysozoa</taxon>
        <taxon>Arthropoda</taxon>
        <taxon>Hexapoda</taxon>
        <taxon>Insecta</taxon>
        <taxon>Pterygota</taxon>
        <taxon>Neoptera</taxon>
        <taxon>Endopterygota</taxon>
        <taxon>Hymenoptera</taxon>
        <taxon>Apocrita</taxon>
        <taxon>Aculeata</taxon>
        <taxon>Apoidea</taxon>
        <taxon>Anthophila</taxon>
        <taxon>Apidae</taxon>
        <taxon>Melipona</taxon>
    </lineage>
</organism>
<dbReference type="Proteomes" id="UP001177670">
    <property type="component" value="Unassembled WGS sequence"/>
</dbReference>
<accession>A0AA40FCI7</accession>
<proteinExistence type="predicted"/>
<protein>
    <submittedName>
        <fullName evidence="2">Uncharacterized protein</fullName>
    </submittedName>
</protein>
<dbReference type="EMBL" id="JAHYIQ010000073">
    <property type="protein sequence ID" value="KAK1116468.1"/>
    <property type="molecule type" value="Genomic_DNA"/>
</dbReference>